<evidence type="ECO:0000313" key="2">
    <source>
        <dbReference type="Proteomes" id="UP001304243"/>
    </source>
</evidence>
<dbReference type="SUPFAM" id="SSF56112">
    <property type="entry name" value="Protein kinase-like (PK-like)"/>
    <property type="match status" value="1"/>
</dbReference>
<name>A0AAN7HXM4_9FUNG</name>
<dbReference type="Proteomes" id="UP001304243">
    <property type="component" value="Unassembled WGS sequence"/>
</dbReference>
<evidence type="ECO:0008006" key="3">
    <source>
        <dbReference type="Google" id="ProtNLM"/>
    </source>
</evidence>
<reference evidence="1 2" key="1">
    <citation type="submission" date="2022-11" db="EMBL/GenBank/DDBJ databases">
        <title>Mucor velutinosus strain NIH1002 WGS.</title>
        <authorList>
            <person name="Subramanian P."/>
            <person name="Mullikin J.C."/>
            <person name="Segre J.A."/>
            <person name="Zelazny A.M."/>
        </authorList>
    </citation>
    <scope>NUCLEOTIDE SEQUENCE [LARGE SCALE GENOMIC DNA]</scope>
    <source>
        <strain evidence="1 2">NIH1002</strain>
    </source>
</reference>
<proteinExistence type="predicted"/>
<dbReference type="RefSeq" id="XP_064677543.1">
    <property type="nucleotide sequence ID" value="XM_064824607.1"/>
</dbReference>
<evidence type="ECO:0000313" key="1">
    <source>
        <dbReference type="EMBL" id="KAK4510877.1"/>
    </source>
</evidence>
<keyword evidence="2" id="KW-1185">Reference proteome</keyword>
<dbReference type="InterPro" id="IPR011009">
    <property type="entry name" value="Kinase-like_dom_sf"/>
</dbReference>
<dbReference type="Gene3D" id="1.10.510.10">
    <property type="entry name" value="Transferase(Phosphotransferase) domain 1"/>
    <property type="match status" value="1"/>
</dbReference>
<dbReference type="EMBL" id="JASEJX010000033">
    <property type="protein sequence ID" value="KAK4510877.1"/>
    <property type="molecule type" value="Genomic_DNA"/>
</dbReference>
<protein>
    <recommendedName>
        <fullName evidence="3">Protein kinase domain-containing protein</fullName>
    </recommendedName>
</protein>
<dbReference type="GeneID" id="89948998"/>
<comment type="caution">
    <text evidence="1">The sequence shown here is derived from an EMBL/GenBank/DDBJ whole genome shotgun (WGS) entry which is preliminary data.</text>
</comment>
<gene>
    <name evidence="1" type="ORF">ATC70_005312</name>
</gene>
<sequence length="358" mass="40962">MTQSNAKVRTTVKIERRSQESLLKQEISDELCDDTSSLSDLSSDPECEEKDLITTAELEARVNHPFPLEFDPQFIHIDKQPLMDKMKVHSREITFKGSYKRLDIMCTCVVPSIGDSYFEDMNRYEWEMSENLLPCRGMATHINQFRSKRNAALNEIIGDESDQAVWFFIKPYYEKGTLANYRLSKRYQGTNIEPLYILQIAVSLLSALKDAHALGIGLVGISLDSLWLGLDGVVYFDDFKSCIYLQGDNEQLPWIDFDVLNCPDKEKKKIKEEGYRAETDVFQASLVILSLMQKCQSRSTTLVTMGQHKVDIMRDQIDPMYTIILPAIEPGLAFKGEERPTASAMLQCFESLRYRALA</sequence>
<accession>A0AAN7HXM4</accession>
<organism evidence="1 2">
    <name type="scientific">Mucor velutinosus</name>
    <dbReference type="NCBI Taxonomy" id="708070"/>
    <lineage>
        <taxon>Eukaryota</taxon>
        <taxon>Fungi</taxon>
        <taxon>Fungi incertae sedis</taxon>
        <taxon>Mucoromycota</taxon>
        <taxon>Mucoromycotina</taxon>
        <taxon>Mucoromycetes</taxon>
        <taxon>Mucorales</taxon>
        <taxon>Mucorineae</taxon>
        <taxon>Mucoraceae</taxon>
        <taxon>Mucor</taxon>
    </lineage>
</organism>
<dbReference type="AlphaFoldDB" id="A0AAN7HXM4"/>